<evidence type="ECO:0000313" key="1">
    <source>
        <dbReference type="EMBL" id="UUY03869.1"/>
    </source>
</evidence>
<dbReference type="RefSeq" id="WP_353864368.1">
    <property type="nucleotide sequence ID" value="NZ_CP088295.1"/>
</dbReference>
<dbReference type="EMBL" id="CP088295">
    <property type="protein sequence ID" value="UUY03869.1"/>
    <property type="molecule type" value="Genomic_DNA"/>
</dbReference>
<protein>
    <submittedName>
        <fullName evidence="1">Uncharacterized protein</fullName>
    </submittedName>
</protein>
<keyword evidence="2" id="KW-1185">Reference proteome</keyword>
<dbReference type="Proteomes" id="UP001058860">
    <property type="component" value="Chromosome"/>
</dbReference>
<sequence>MRNHVIHGTSDPSDEPNWQPLLDLIGEHLTGFFMWMNQIQLEDDRVAHAYKHHVTRRYLHIAEDGTTFGYVGFGTYDEINPNTAISDAFVGWETLGSQEQFDTTLRELRGVHGEVGNAYLERISQT</sequence>
<name>A0ABY5PGQ2_9ACTN</name>
<organism evidence="1 2">
    <name type="scientific">Svornostia abyssi</name>
    <dbReference type="NCBI Taxonomy" id="2898438"/>
    <lineage>
        <taxon>Bacteria</taxon>
        <taxon>Bacillati</taxon>
        <taxon>Actinomycetota</taxon>
        <taxon>Thermoleophilia</taxon>
        <taxon>Solirubrobacterales</taxon>
        <taxon>Baekduiaceae</taxon>
        <taxon>Svornostia</taxon>
    </lineage>
</organism>
<gene>
    <name evidence="1" type="ORF">LRS13_24975</name>
</gene>
<evidence type="ECO:0000313" key="2">
    <source>
        <dbReference type="Proteomes" id="UP001058860"/>
    </source>
</evidence>
<accession>A0ABY5PGQ2</accession>
<reference evidence="2" key="1">
    <citation type="submission" date="2021-11" db="EMBL/GenBank/DDBJ databases">
        <title>Cultivation dependent microbiological survey of springs from the worlds oldest radium mine currently devoted to the extraction of radon-saturated water.</title>
        <authorList>
            <person name="Kapinusova G."/>
            <person name="Smrhova T."/>
            <person name="Strejcek M."/>
            <person name="Suman J."/>
            <person name="Jani K."/>
            <person name="Pajer P."/>
            <person name="Uhlik O."/>
        </authorList>
    </citation>
    <scope>NUCLEOTIDE SEQUENCE [LARGE SCALE GENOMIC DNA]</scope>
    <source>
        <strain evidence="2">J379</strain>
    </source>
</reference>
<proteinExistence type="predicted"/>